<dbReference type="OrthoDB" id="194358at2759"/>
<name>A0A7E5WYV5_TRINI</name>
<gene>
    <name evidence="2" type="primary">LOC113507393</name>
</gene>
<dbReference type="Proteomes" id="UP000322000">
    <property type="component" value="Unplaced"/>
</dbReference>
<evidence type="ECO:0000313" key="2">
    <source>
        <dbReference type="RefSeq" id="XP_026746053.1"/>
    </source>
</evidence>
<dbReference type="GeneID" id="113507393"/>
<evidence type="ECO:0000313" key="1">
    <source>
        <dbReference type="Proteomes" id="UP000322000"/>
    </source>
</evidence>
<dbReference type="KEGG" id="tnl:113507393"/>
<reference evidence="2" key="1">
    <citation type="submission" date="2025-08" db="UniProtKB">
        <authorList>
            <consortium name="RefSeq"/>
        </authorList>
    </citation>
    <scope>IDENTIFICATION</scope>
</reference>
<sequence length="1005" mass="117405">MNMSEHRAANMNTSTNVAGNANTIVNCMRDLSEAIEKGIFEDVVKNVDLLHSHVSLDTDMHQIGEIHTTQLDLIISACKHNRAVILCYLLNETDILEYLPERGLSEEQLNQKRTIAMTHAMCSNDFNLPEMLYDYWCGDTYWSGHKDADYVLSNMETLGILLKNAYGLCKGRLIREQKMLTDVHSLITFNEFQCKLYTTVHKLKPKPNRALGIKEKGKSVGTLLYKVLRTYDCYSNIDKVRIKSRITEKEMEIQATIEDKESIFGKMLQYTMYELYFRKMDLCVSLIILENLTVLRYHLRKRFVVTNKPSTKNNQYIRLAKLYEDIESVLYHFLYRTSEDWRLYLSPNRQLAVKENRLGIHDGQLCTLNLRYDEEKVYNSPVLYLERKYFKKHLKYLKRILIKHVMCKAPQNLITNQVTAQRKKKSSVKEKELLDDNYLKPMCYLRDNYSLQKIVYYIKVVQNSKVVNVLMIERTLQVIGEMMKSSEAGVSQASEHVSNATKALLQIELSKETLKRFNNIRLYLSKVGQGQLSRRISVTNGHDQTFINVRNDLLKVFEGIKPILDIYKHILDKAFLDKGLDFLNERNYQLPCAAKDRINDIIDRYNDHGSDFEDEYNQEVWRHTGLSRDLLSEIPLVSNNINRLVKRRELSTELITNRAILILPKHIQNIKLILRKVEVNYDHIQKVKIDLKQFKVKKLPDWPTKSEVVDVRGKLVKYMESIKQVDQPLLDRMDQIQDLTIDWKCVKNALMFFLYETDKFSAQRVEFDDKVKYSDPDQSAVNIMDKILDEMERICGTSQQPAVQNHKFDGIEDLDANLYIEIDISTETTRTIRDKWIRCLITRIDQLTKLLDYPNRTLSQCQLRFKRDHEFHVMVEMLLADIANVLCKCNVWLMRKTSKMLTGIDLGNVLDHGNPFLDVISDIFDSRDYSTELLKKAFMFAKDGDAIKALYKLFLDDISFETIRNDDRRALTDEQKKNLDVLKNSGNFDELSKLFPRAVANTGHP</sequence>
<dbReference type="AlphaFoldDB" id="A0A7E5WYV5"/>
<accession>A0A7E5WYV5</accession>
<organism evidence="1 2">
    <name type="scientific">Trichoplusia ni</name>
    <name type="common">Cabbage looper</name>
    <dbReference type="NCBI Taxonomy" id="7111"/>
    <lineage>
        <taxon>Eukaryota</taxon>
        <taxon>Metazoa</taxon>
        <taxon>Ecdysozoa</taxon>
        <taxon>Arthropoda</taxon>
        <taxon>Hexapoda</taxon>
        <taxon>Insecta</taxon>
        <taxon>Pterygota</taxon>
        <taxon>Neoptera</taxon>
        <taxon>Endopterygota</taxon>
        <taxon>Lepidoptera</taxon>
        <taxon>Glossata</taxon>
        <taxon>Ditrysia</taxon>
        <taxon>Noctuoidea</taxon>
        <taxon>Noctuidae</taxon>
        <taxon>Plusiinae</taxon>
        <taxon>Trichoplusia</taxon>
    </lineage>
</organism>
<keyword evidence="1" id="KW-1185">Reference proteome</keyword>
<dbReference type="InParanoid" id="A0A7E5WYV5"/>
<proteinExistence type="predicted"/>
<protein>
    <submittedName>
        <fullName evidence="2">Uncharacterized protein LOC113507393 isoform X1</fullName>
    </submittedName>
</protein>
<dbReference type="RefSeq" id="XP_026746053.1">
    <property type="nucleotide sequence ID" value="XM_026890252.1"/>
</dbReference>